<feature type="compositionally biased region" description="Basic and acidic residues" evidence="1">
    <location>
        <begin position="64"/>
        <end position="81"/>
    </location>
</feature>
<organism evidence="2 3">
    <name type="scientific">Rhodococcus spongiicola</name>
    <dbReference type="NCBI Taxonomy" id="2487352"/>
    <lineage>
        <taxon>Bacteria</taxon>
        <taxon>Bacillati</taxon>
        <taxon>Actinomycetota</taxon>
        <taxon>Actinomycetes</taxon>
        <taxon>Mycobacteriales</taxon>
        <taxon>Nocardiaceae</taxon>
        <taxon>Rhodococcus</taxon>
    </lineage>
</organism>
<keyword evidence="3" id="KW-1185">Reference proteome</keyword>
<dbReference type="AlphaFoldDB" id="A0A3S3AJX9"/>
<gene>
    <name evidence="2" type="ORF">EF834_12375</name>
</gene>
<evidence type="ECO:0000313" key="3">
    <source>
        <dbReference type="Proteomes" id="UP000284333"/>
    </source>
</evidence>
<accession>A0A3S3AJX9</accession>
<reference evidence="2 3" key="1">
    <citation type="submission" date="2018-11" db="EMBL/GenBank/DDBJ databases">
        <title>Rhodococcus spongicola sp. nov. and Rhodococcus xishaensis sp. nov. from marine sponges.</title>
        <authorList>
            <person name="Li L."/>
            <person name="Lin H.W."/>
        </authorList>
    </citation>
    <scope>NUCLEOTIDE SEQUENCE [LARGE SCALE GENOMIC DNA]</scope>
    <source>
        <strain evidence="2 3">LHW50502</strain>
    </source>
</reference>
<dbReference type="Proteomes" id="UP000284333">
    <property type="component" value="Unassembled WGS sequence"/>
</dbReference>
<comment type="caution">
    <text evidence="2">The sequence shown here is derived from an EMBL/GenBank/DDBJ whole genome shotgun (WGS) entry which is preliminary data.</text>
</comment>
<evidence type="ECO:0000313" key="2">
    <source>
        <dbReference type="EMBL" id="RVW02386.1"/>
    </source>
</evidence>
<feature type="region of interest" description="Disordered" evidence="1">
    <location>
        <begin position="50"/>
        <end position="81"/>
    </location>
</feature>
<name>A0A3S3AJX9_9NOCA</name>
<protein>
    <submittedName>
        <fullName evidence="2">Uncharacterized protein</fullName>
    </submittedName>
</protein>
<sequence length="81" mass="8259">MSAGGLAVGRKPSTALQEDFLSHSVRKRLIGVAATLSLVAGGFGIAQASATPVKPGVQATQSTEKSDGRGYGHRDRDNGHG</sequence>
<dbReference type="EMBL" id="RKLN01000004">
    <property type="protein sequence ID" value="RVW02386.1"/>
    <property type="molecule type" value="Genomic_DNA"/>
</dbReference>
<evidence type="ECO:0000256" key="1">
    <source>
        <dbReference type="SAM" id="MobiDB-lite"/>
    </source>
</evidence>
<proteinExistence type="predicted"/>